<dbReference type="InterPro" id="IPR044816">
    <property type="entry name" value="BURP"/>
</dbReference>
<accession>A0A0C5B956</accession>
<feature type="domain" description="BURP" evidence="2">
    <location>
        <begin position="196"/>
        <end position="246"/>
    </location>
</feature>
<dbReference type="Pfam" id="PF03181">
    <property type="entry name" value="BURP"/>
    <property type="match status" value="1"/>
</dbReference>
<feature type="signal peptide" evidence="1">
    <location>
        <begin position="1"/>
        <end position="21"/>
    </location>
</feature>
<dbReference type="EMBL" id="KP006441">
    <property type="protein sequence ID" value="AJK93577.1"/>
    <property type="molecule type" value="mRNA"/>
</dbReference>
<name>A0A0C5B956_9CARY</name>
<dbReference type="AlphaFoldDB" id="A0A0C5B956"/>
<dbReference type="PANTHER" id="PTHR31236">
    <property type="entry name" value="BURP DOMAIN PROTEIN USPL1-LIKE"/>
    <property type="match status" value="1"/>
</dbReference>
<proteinExistence type="evidence at transcript level"/>
<organism evidence="3">
    <name type="scientific">Suaeda glauca</name>
    <dbReference type="NCBI Taxonomy" id="397272"/>
    <lineage>
        <taxon>Eukaryota</taxon>
        <taxon>Viridiplantae</taxon>
        <taxon>Streptophyta</taxon>
        <taxon>Embryophyta</taxon>
        <taxon>Tracheophyta</taxon>
        <taxon>Spermatophyta</taxon>
        <taxon>Magnoliopsida</taxon>
        <taxon>eudicotyledons</taxon>
        <taxon>Gunneridae</taxon>
        <taxon>Pentapetalae</taxon>
        <taxon>Caryophyllales</taxon>
        <taxon>Chenopodiaceae</taxon>
        <taxon>Suaedoideae</taxon>
        <taxon>Suaeda</taxon>
    </lineage>
</organism>
<dbReference type="PANTHER" id="PTHR31236:SF2">
    <property type="entry name" value="BURP DOMAIN PROTEIN RD22"/>
    <property type="match status" value="1"/>
</dbReference>
<evidence type="ECO:0000259" key="2">
    <source>
        <dbReference type="PROSITE" id="PS51277"/>
    </source>
</evidence>
<evidence type="ECO:0000256" key="1">
    <source>
        <dbReference type="SAM" id="SignalP"/>
    </source>
</evidence>
<protein>
    <submittedName>
        <fullName evidence="3">Suaeda glauca RD22-like dehydration-responsive protein mRNA</fullName>
    </submittedName>
</protein>
<feature type="chain" id="PRO_5002175144" evidence="1">
    <location>
        <begin position="22"/>
        <end position="246"/>
    </location>
</feature>
<keyword evidence="1" id="KW-0732">Signal</keyword>
<dbReference type="InterPro" id="IPR004873">
    <property type="entry name" value="BURP_dom"/>
</dbReference>
<sequence length="246" mass="25693">MELHVLPILTFLSIVLVVSQAAVPPEIYWKNELPNTEMPKVIKDSLPKYEYMDDKGTAVNVGKGGVHVNTGGAKQGGGGTTVNVGPHTGVGVNTHKPNGGHTDVNVGPKGGVGVHTGKPGGGHTDVNVGPKHGVGVNTGKPGKGGAHVGVGKGGVVVKGPKKKPIYVGVKPGPNPFNYDYAASEAQLHDDPTRALFFLEKDMKVGQSMKLHFSKSTNDATFLPREEANSLPFSSDKTPAILREFAV</sequence>
<dbReference type="PROSITE" id="PS51277">
    <property type="entry name" value="BURP"/>
    <property type="match status" value="1"/>
</dbReference>
<reference evidence="3" key="1">
    <citation type="submission" date="2014-10" db="EMBL/GenBank/DDBJ databases">
        <title>Suaeda asparagoides genes responsive to salt stress.</title>
        <authorList>
            <person name="Chung E."/>
            <person name="Ayarpadikannan S."/>
            <person name="Lee J.-H."/>
        </authorList>
    </citation>
    <scope>NUCLEOTIDE SEQUENCE</scope>
</reference>
<evidence type="ECO:0000313" key="3">
    <source>
        <dbReference type="EMBL" id="AJK93577.1"/>
    </source>
</evidence>